<organism evidence="2 3">
    <name type="scientific">Pterulicium gracile</name>
    <dbReference type="NCBI Taxonomy" id="1884261"/>
    <lineage>
        <taxon>Eukaryota</taxon>
        <taxon>Fungi</taxon>
        <taxon>Dikarya</taxon>
        <taxon>Basidiomycota</taxon>
        <taxon>Agaricomycotina</taxon>
        <taxon>Agaricomycetes</taxon>
        <taxon>Agaricomycetidae</taxon>
        <taxon>Agaricales</taxon>
        <taxon>Pleurotineae</taxon>
        <taxon>Pterulaceae</taxon>
        <taxon>Pterulicium</taxon>
    </lineage>
</organism>
<name>A0A5C3Q2U4_9AGAR</name>
<evidence type="ECO:0000313" key="2">
    <source>
        <dbReference type="EMBL" id="TFK96405.1"/>
    </source>
</evidence>
<protein>
    <submittedName>
        <fullName evidence="2">Uncharacterized protein</fullName>
    </submittedName>
</protein>
<dbReference type="STRING" id="1884261.A0A5C3Q2U4"/>
<evidence type="ECO:0000313" key="3">
    <source>
        <dbReference type="Proteomes" id="UP000305067"/>
    </source>
</evidence>
<dbReference type="InterPro" id="IPR041078">
    <property type="entry name" value="Plavaka"/>
</dbReference>
<dbReference type="EMBL" id="ML178861">
    <property type="protein sequence ID" value="TFK96405.1"/>
    <property type="molecule type" value="Genomic_DNA"/>
</dbReference>
<proteinExistence type="predicted"/>
<feature type="compositionally biased region" description="Low complexity" evidence="1">
    <location>
        <begin position="532"/>
        <end position="541"/>
    </location>
</feature>
<evidence type="ECO:0000256" key="1">
    <source>
        <dbReference type="SAM" id="MobiDB-lite"/>
    </source>
</evidence>
<gene>
    <name evidence="2" type="ORF">BDV98DRAFT_586400</name>
</gene>
<reference evidence="2 3" key="1">
    <citation type="journal article" date="2019" name="Nat. Ecol. Evol.">
        <title>Megaphylogeny resolves global patterns of mushroom evolution.</title>
        <authorList>
            <person name="Varga T."/>
            <person name="Krizsan K."/>
            <person name="Foldi C."/>
            <person name="Dima B."/>
            <person name="Sanchez-Garcia M."/>
            <person name="Sanchez-Ramirez S."/>
            <person name="Szollosi G.J."/>
            <person name="Szarkandi J.G."/>
            <person name="Papp V."/>
            <person name="Albert L."/>
            <person name="Andreopoulos W."/>
            <person name="Angelini C."/>
            <person name="Antonin V."/>
            <person name="Barry K.W."/>
            <person name="Bougher N.L."/>
            <person name="Buchanan P."/>
            <person name="Buyck B."/>
            <person name="Bense V."/>
            <person name="Catcheside P."/>
            <person name="Chovatia M."/>
            <person name="Cooper J."/>
            <person name="Damon W."/>
            <person name="Desjardin D."/>
            <person name="Finy P."/>
            <person name="Geml J."/>
            <person name="Haridas S."/>
            <person name="Hughes K."/>
            <person name="Justo A."/>
            <person name="Karasinski D."/>
            <person name="Kautmanova I."/>
            <person name="Kiss B."/>
            <person name="Kocsube S."/>
            <person name="Kotiranta H."/>
            <person name="LaButti K.M."/>
            <person name="Lechner B.E."/>
            <person name="Liimatainen K."/>
            <person name="Lipzen A."/>
            <person name="Lukacs Z."/>
            <person name="Mihaltcheva S."/>
            <person name="Morgado L.N."/>
            <person name="Niskanen T."/>
            <person name="Noordeloos M.E."/>
            <person name="Ohm R.A."/>
            <person name="Ortiz-Santana B."/>
            <person name="Ovrebo C."/>
            <person name="Racz N."/>
            <person name="Riley R."/>
            <person name="Savchenko A."/>
            <person name="Shiryaev A."/>
            <person name="Soop K."/>
            <person name="Spirin V."/>
            <person name="Szebenyi C."/>
            <person name="Tomsovsky M."/>
            <person name="Tulloss R.E."/>
            <person name="Uehling J."/>
            <person name="Grigoriev I.V."/>
            <person name="Vagvolgyi C."/>
            <person name="Papp T."/>
            <person name="Martin F.M."/>
            <person name="Miettinen O."/>
            <person name="Hibbett D.S."/>
            <person name="Nagy L.G."/>
        </authorList>
    </citation>
    <scope>NUCLEOTIDE SEQUENCE [LARGE SCALE GENOMIC DNA]</scope>
    <source>
        <strain evidence="2 3">CBS 309.79</strain>
    </source>
</reference>
<keyword evidence="3" id="KW-1185">Reference proteome</keyword>
<sequence length="731" mass="82479">MPGKKIKKLLNLWAANAIASGGVPPFMSKSKLYDAIDAIADGTAPWQLFTIKYTGPRPAKGRIPDWMDATYEVWYRDSLKLLKSMLQNPAFKGHFDTVPFDEVGKRHFNNLFSGDWVWQKASEILRHHPELAGPILVPTVAGSDKKTVSVMTGNNEYYPMYLSAGNLDNKTRRAHLDSVLPVAFLAIPKCERKADKDSRFLRFRRQLFHSSLAAILCPLRPSMTEGVILKCPDGHYQRVVFCIGPYIADYPEQVLVTCTVSTWCPKCFNHPENLDDRGFHLRTEEEINELLAQHDPRVVRYSHGIVTDVVLVTPDLLHQSIKGAFKDYYVDWIYLYLKHKNGELLASQIMDDIDRRISVVPSFPGLRRFPKGRRFKQWTGDDSKALMKVILPALEHWLPVEVIRCFSSLLEFCYLARQSVITKDDLGKMTSALEALHCDREIFLLPDVRDNFNLPRQHALMHYIDLSMASHIKAVKEPWRRSSRWKALGQLLVTNSLLTKLTVLRARLEAAGQLKGTIIDWAYHLLSGSSASGDDSSTSVDDGSDQDVDVAPHPIRSTAASHRATQAIEENEENDDGGPVDGARAMGTVKLARSPARKLTSSINTLAAYTGHPDLPHLVKVFVWDQFWAKARPGPMPRDFNPLKDCTKFQVFHLAVATFYAPSDYCGVGGMKTERIRCIPNWNGEGARRDYVFAEIDSESSSLDGFRGLTVLRAMLFSWFDCVTRNAPLFI</sequence>
<accession>A0A5C3Q2U4</accession>
<dbReference type="OrthoDB" id="3199698at2759"/>
<dbReference type="AlphaFoldDB" id="A0A5C3Q2U4"/>
<dbReference type="Pfam" id="PF18759">
    <property type="entry name" value="Plavaka"/>
    <property type="match status" value="1"/>
</dbReference>
<feature type="region of interest" description="Disordered" evidence="1">
    <location>
        <begin position="532"/>
        <end position="564"/>
    </location>
</feature>
<dbReference type="Proteomes" id="UP000305067">
    <property type="component" value="Unassembled WGS sequence"/>
</dbReference>